<dbReference type="Pfam" id="PF00078">
    <property type="entry name" value="RVT_1"/>
    <property type="match status" value="1"/>
</dbReference>
<feature type="domain" description="Reverse transcriptase" evidence="1">
    <location>
        <begin position="35"/>
        <end position="114"/>
    </location>
</feature>
<organism evidence="2">
    <name type="scientific">Fagus sylvatica</name>
    <name type="common">Beechnut</name>
    <dbReference type="NCBI Taxonomy" id="28930"/>
    <lineage>
        <taxon>Eukaryota</taxon>
        <taxon>Viridiplantae</taxon>
        <taxon>Streptophyta</taxon>
        <taxon>Embryophyta</taxon>
        <taxon>Tracheophyta</taxon>
        <taxon>Spermatophyta</taxon>
        <taxon>Magnoliopsida</taxon>
        <taxon>eudicotyledons</taxon>
        <taxon>Gunneridae</taxon>
        <taxon>Pentapetalae</taxon>
        <taxon>rosids</taxon>
        <taxon>fabids</taxon>
        <taxon>Fagales</taxon>
        <taxon>Fagaceae</taxon>
        <taxon>Fagus</taxon>
    </lineage>
</organism>
<protein>
    <recommendedName>
        <fullName evidence="1">Reverse transcriptase domain-containing protein</fullName>
    </recommendedName>
</protein>
<evidence type="ECO:0000313" key="2">
    <source>
        <dbReference type="EMBL" id="SPC85253.1"/>
    </source>
</evidence>
<dbReference type="EMBL" id="OIVN01000768">
    <property type="protein sequence ID" value="SPC85253.1"/>
    <property type="molecule type" value="Genomic_DNA"/>
</dbReference>
<dbReference type="AlphaFoldDB" id="A0A2N9FDH1"/>
<dbReference type="InterPro" id="IPR000477">
    <property type="entry name" value="RT_dom"/>
</dbReference>
<dbReference type="PANTHER" id="PTHR33116:SF78">
    <property type="entry name" value="OS12G0587133 PROTEIN"/>
    <property type="match status" value="1"/>
</dbReference>
<proteinExistence type="predicted"/>
<dbReference type="PANTHER" id="PTHR33116">
    <property type="entry name" value="REVERSE TRANSCRIPTASE ZINC-BINDING DOMAIN-CONTAINING PROTEIN-RELATED-RELATED"/>
    <property type="match status" value="1"/>
</dbReference>
<gene>
    <name evidence="2" type="ORF">FSB_LOCUS13135</name>
</gene>
<accession>A0A2N9FDH1</accession>
<sequence>MLLWGGRQTLDSVLIANECLDSWVKCCIPGVVCFFGSSQGIRQGDPLSPLLFLLVMEVLSRMLRRTEEAGLIRGFKASNVVEDGLSVSHLLFADDTIVFCDAELEQLLHLRMVLLCFEAVTGSLCCRIGSLPMSYLGLPLGASFKASSVWNPILEKIERRLAGWKKLYLSKGGRITLLKSTLASLPTYYLSLFTIPKHVAARIEKLQRNFLWGGLGDEFKHHLLSWDTVCSPLAQVAEYGLDCGGWMTKIPKGTHGCSLWKGIFSGWDSFHQQVELVAGLGNRIRFWHDIWCGDAPLKALFPLLFACSTDQSTYIDSRLLSSGVGEGRTWNITFFRDFNDWEVDEVLAFFTFIHSKIPAGLNPDSMRWKLRQHGEFDVKSLYHALDVKIDIKFPWKAIWRAKVPRRVFFFGVVCGLGEDPNM</sequence>
<evidence type="ECO:0000259" key="1">
    <source>
        <dbReference type="Pfam" id="PF00078"/>
    </source>
</evidence>
<name>A0A2N9FDH1_FAGSY</name>
<reference evidence="2" key="1">
    <citation type="submission" date="2018-02" db="EMBL/GenBank/DDBJ databases">
        <authorList>
            <person name="Cohen D.B."/>
            <person name="Kent A.D."/>
        </authorList>
    </citation>
    <scope>NUCLEOTIDE SEQUENCE</scope>
</reference>